<evidence type="ECO:0000313" key="3">
    <source>
        <dbReference type="Proteomes" id="UP001626550"/>
    </source>
</evidence>
<dbReference type="PROSITE" id="PS00108">
    <property type="entry name" value="PROTEIN_KINASE_ST"/>
    <property type="match status" value="1"/>
</dbReference>
<keyword evidence="2" id="KW-0808">Transferase</keyword>
<dbReference type="SUPFAM" id="SSF56112">
    <property type="entry name" value="Protein kinase-like (PK-like)"/>
    <property type="match status" value="1"/>
</dbReference>
<evidence type="ECO:0000313" key="2">
    <source>
        <dbReference type="EMBL" id="KAL3309524.1"/>
    </source>
</evidence>
<comment type="caution">
    <text evidence="2">The sequence shown here is derived from an EMBL/GenBank/DDBJ whole genome shotgun (WGS) entry which is preliminary data.</text>
</comment>
<evidence type="ECO:0000259" key="1">
    <source>
        <dbReference type="PROSITE" id="PS50011"/>
    </source>
</evidence>
<dbReference type="InterPro" id="IPR011009">
    <property type="entry name" value="Kinase-like_dom_sf"/>
</dbReference>
<gene>
    <name evidence="2" type="primary">DCLK3_2</name>
    <name evidence="2" type="ORF">Ciccas_011929</name>
</gene>
<keyword evidence="3" id="KW-1185">Reference proteome</keyword>
<proteinExistence type="predicted"/>
<dbReference type="Gene3D" id="1.10.510.10">
    <property type="entry name" value="Transferase(Phosphotransferase) domain 1"/>
    <property type="match status" value="1"/>
</dbReference>
<dbReference type="Proteomes" id="UP001626550">
    <property type="component" value="Unassembled WGS sequence"/>
</dbReference>
<keyword evidence="2" id="KW-0418">Kinase</keyword>
<dbReference type="PANTHER" id="PTHR24347">
    <property type="entry name" value="SERINE/THREONINE-PROTEIN KINASE"/>
    <property type="match status" value="1"/>
</dbReference>
<dbReference type="Pfam" id="PF00069">
    <property type="entry name" value="Pkinase"/>
    <property type="match status" value="1"/>
</dbReference>
<dbReference type="InterPro" id="IPR000719">
    <property type="entry name" value="Prot_kinase_dom"/>
</dbReference>
<reference evidence="2 3" key="1">
    <citation type="submission" date="2024-11" db="EMBL/GenBank/DDBJ databases">
        <title>Adaptive evolution of stress response genes in parasites aligns with host niche diversity.</title>
        <authorList>
            <person name="Hahn C."/>
            <person name="Resl P."/>
        </authorList>
    </citation>
    <scope>NUCLEOTIDE SEQUENCE [LARGE SCALE GENOMIC DNA]</scope>
    <source>
        <strain evidence="2">EGGRZ-B1_66</strain>
        <tissue evidence="2">Body</tissue>
    </source>
</reference>
<name>A0ABD2PPU6_9PLAT</name>
<feature type="non-terminal residue" evidence="2">
    <location>
        <position position="1"/>
    </location>
</feature>
<dbReference type="PROSITE" id="PS50011">
    <property type="entry name" value="PROTEIN_KINASE_DOM"/>
    <property type="match status" value="1"/>
</dbReference>
<dbReference type="AlphaFoldDB" id="A0ABD2PPU6"/>
<protein>
    <submittedName>
        <fullName evidence="2">Serine/threonine-protein kinase dclk3</fullName>
    </submittedName>
</protein>
<dbReference type="GO" id="GO:0016301">
    <property type="term" value="F:kinase activity"/>
    <property type="evidence" value="ECO:0007669"/>
    <property type="project" value="UniProtKB-KW"/>
</dbReference>
<feature type="domain" description="Protein kinase" evidence="1">
    <location>
        <begin position="1"/>
        <end position="178"/>
    </location>
</feature>
<sequence length="224" mass="25642">GGDLFDAITRSVRFSEEVASKMVFDMASALYYLHSRSIMHRDLKPENFLVLRHRDGRVTLKLADFGLAMEVNKPEYTICGTPTYIAPEILLEVGYGLPVDIWALGVITYILLCGFPPFKGVKKSQTDLFRRIKEGTFEFVRPYWDRISSPAMNMILRTLVVDQKRRCQAIDILQDPWVYSNGKPPLPTDPGFDVFETSRQAYRDELESYAKRIKCTTSNLQSKA</sequence>
<dbReference type="InterPro" id="IPR008271">
    <property type="entry name" value="Ser/Thr_kinase_AS"/>
</dbReference>
<dbReference type="EMBL" id="JBJKFK010003823">
    <property type="protein sequence ID" value="KAL3309524.1"/>
    <property type="molecule type" value="Genomic_DNA"/>
</dbReference>
<organism evidence="2 3">
    <name type="scientific">Cichlidogyrus casuarinus</name>
    <dbReference type="NCBI Taxonomy" id="1844966"/>
    <lineage>
        <taxon>Eukaryota</taxon>
        <taxon>Metazoa</taxon>
        <taxon>Spiralia</taxon>
        <taxon>Lophotrochozoa</taxon>
        <taxon>Platyhelminthes</taxon>
        <taxon>Monogenea</taxon>
        <taxon>Monopisthocotylea</taxon>
        <taxon>Dactylogyridea</taxon>
        <taxon>Ancyrocephalidae</taxon>
        <taxon>Cichlidogyrus</taxon>
    </lineage>
</organism>
<dbReference type="SMART" id="SM00220">
    <property type="entry name" value="S_TKc"/>
    <property type="match status" value="1"/>
</dbReference>
<accession>A0ABD2PPU6</accession>